<comment type="caution">
    <text evidence="1">The sequence shown here is derived from an EMBL/GenBank/DDBJ whole genome shotgun (WGS) entry which is preliminary data.</text>
</comment>
<dbReference type="Proteomes" id="UP000814140">
    <property type="component" value="Unassembled WGS sequence"/>
</dbReference>
<reference evidence="1" key="1">
    <citation type="submission" date="2021-03" db="EMBL/GenBank/DDBJ databases">
        <authorList>
            <consortium name="DOE Joint Genome Institute"/>
            <person name="Ahrendt S."/>
            <person name="Looney B.P."/>
            <person name="Miyauchi S."/>
            <person name="Morin E."/>
            <person name="Drula E."/>
            <person name="Courty P.E."/>
            <person name="Chicoki N."/>
            <person name="Fauchery L."/>
            <person name="Kohler A."/>
            <person name="Kuo A."/>
            <person name="Labutti K."/>
            <person name="Pangilinan J."/>
            <person name="Lipzen A."/>
            <person name="Riley R."/>
            <person name="Andreopoulos W."/>
            <person name="He G."/>
            <person name="Johnson J."/>
            <person name="Barry K.W."/>
            <person name="Grigoriev I.V."/>
            <person name="Nagy L."/>
            <person name="Hibbett D."/>
            <person name="Henrissat B."/>
            <person name="Matheny P.B."/>
            <person name="Labbe J."/>
            <person name="Martin F."/>
        </authorList>
    </citation>
    <scope>NUCLEOTIDE SEQUENCE</scope>
    <source>
        <strain evidence="1">HHB10654</strain>
    </source>
</reference>
<gene>
    <name evidence="1" type="ORF">BV25DRAFT_1892643</name>
</gene>
<protein>
    <submittedName>
        <fullName evidence="1">Uncharacterized protein</fullName>
    </submittedName>
</protein>
<accession>A0ACB8SNX3</accession>
<evidence type="ECO:0000313" key="1">
    <source>
        <dbReference type="EMBL" id="KAI0057426.1"/>
    </source>
</evidence>
<organism evidence="1 2">
    <name type="scientific">Artomyces pyxidatus</name>
    <dbReference type="NCBI Taxonomy" id="48021"/>
    <lineage>
        <taxon>Eukaryota</taxon>
        <taxon>Fungi</taxon>
        <taxon>Dikarya</taxon>
        <taxon>Basidiomycota</taxon>
        <taxon>Agaricomycotina</taxon>
        <taxon>Agaricomycetes</taxon>
        <taxon>Russulales</taxon>
        <taxon>Auriscalpiaceae</taxon>
        <taxon>Artomyces</taxon>
    </lineage>
</organism>
<name>A0ACB8SNX3_9AGAM</name>
<evidence type="ECO:0000313" key="2">
    <source>
        <dbReference type="Proteomes" id="UP000814140"/>
    </source>
</evidence>
<dbReference type="EMBL" id="MU277247">
    <property type="protein sequence ID" value="KAI0057426.1"/>
    <property type="molecule type" value="Genomic_DNA"/>
</dbReference>
<proteinExistence type="predicted"/>
<reference evidence="1" key="2">
    <citation type="journal article" date="2022" name="New Phytol.">
        <title>Evolutionary transition to the ectomycorrhizal habit in the genomes of a hyperdiverse lineage of mushroom-forming fungi.</title>
        <authorList>
            <person name="Looney B."/>
            <person name="Miyauchi S."/>
            <person name="Morin E."/>
            <person name="Drula E."/>
            <person name="Courty P.E."/>
            <person name="Kohler A."/>
            <person name="Kuo A."/>
            <person name="LaButti K."/>
            <person name="Pangilinan J."/>
            <person name="Lipzen A."/>
            <person name="Riley R."/>
            <person name="Andreopoulos W."/>
            <person name="He G."/>
            <person name="Johnson J."/>
            <person name="Nolan M."/>
            <person name="Tritt A."/>
            <person name="Barry K.W."/>
            <person name="Grigoriev I.V."/>
            <person name="Nagy L.G."/>
            <person name="Hibbett D."/>
            <person name="Henrissat B."/>
            <person name="Matheny P.B."/>
            <person name="Labbe J."/>
            <person name="Martin F.M."/>
        </authorList>
    </citation>
    <scope>NUCLEOTIDE SEQUENCE</scope>
    <source>
        <strain evidence="1">HHB10654</strain>
    </source>
</reference>
<sequence>MAMLETPSRIWRRIEAEEDHDMPSLPSLPAFEDSADNIATSTTEESQDEDISAPLQSTPALSSHTATSTIRLQASPSSTARFAQSLASRASRSTSAFSSSHSLKRSAATPVHHDSLSFDDVSAIPSLPGVHDSGMDEADMDLSGAAHEDGLEDLSMADALQSISRTSSPEPDSGRMQKKYDYSVSLKSEPKASPFDKMRHVSFRKPIPRMRTPSLTRTTPSPSSSSSNSTPHSTRSFIASRSPAVSPLAGLSIPLPPSNNASPTTRETLSNSEEEIVSQGDESAEELIQVLPEKDAPSVEPDMGDSVESREPTFSSEEAPTPRSHPPTLTPSPAPQSAFSSPAASIAFTPTPAFNPRPRARFLAPALPATPAQGHPDEEDPTTPYNRRRSFLMDVINSTTRPRMAQPTPHPIRAVQTPVALHMETPTPASGSSGSTNSSQDPSAAGRLQAAFAGVTPGPRPRVRTAGRLSHPLARGWTAGSESEEAGPSDAGSQSPYERASFISTASSHDLTAHVRANASFDPVMGLGAGGHGVGRFNASKLNSYLHGLNRRLQEESETLTGAVGALRRENAELDEQNGVLRAEMEALKEQMRSLGGRRGSAGRRVSDIGSTLGNVEEDVGGEGWMEEKAEMEDALDALRTELEKCAQEREDFAQTLEEERAERSRDKERWRERMGEVERGVEGIIHDLETKLQLAEAKANGADERDAEVRELERALEESERAKKYANERAEKAERMLENGRELGGELREANEKLGKALAELRGAEAHIHDLEDELNNTEHRASVSERDLKDERTRSHELARELEDRDARLSTLEEKLSIKEASLAQAERELQETKAYVTELETDTGAAVEHIEALQDEVNAAREKMDAIADDEEQTDQDFAKLHEDAERNAELARQLEEALQAAEQKMLADQGALAELRHKVAALEREKARVDPSRNLDEALDEAAEQIEALEKELDGANREIGRLNGVLAQSPARKAIDKARQAKIEILEKEKEELLERVQSMKGVVAGMSTPSKLANASGISPFHRQVLNMTMKTPKTPGAPLKDMSWLHPSISDPSTTPYLAEIQRLQQELDRANDSIDEKLDRLENAGFGVVELRQQLDDERARNINLEEDLARLERREERRLRRLEKARCMKCRSKVDLRGLNRAAEGDESSLDFSSASLLSEPPTPPSKTSEALKAELQSVNQQLTLMKKQWQEEKRQLLGDKAVLQDAANRLNLQVQSVRSGVQGDLDQAKQVISDLEEELRTERTRLRVLATEQNKAERDKENVLLQLRRTESDMDDVKRQLQSIKRSNNELEDELRVNATAEQKARLLEVKTAENAETIEQLRQERSLLIADHKKLQKRFKEASERMNKLRDEQAASQTSHDNRRHALDLQLLEIEDLKRALAERTDALQAAEAAQVRAASAHEREQEQERLVATLEADLTRVRRNAEALGRDLRAERKRREDENARREEERKKEKGKAGHAKKEVEDVRREMEKIERARKQAGAEVRVLRERVELLEHERNALQEQAEQTDEKQLVSLRAQHKLECKGLIVQIHYLKAKFTRENSLRDGLCYQKRYLLVLLSRYQRSEEKVLASIARIGFPVAPPPPTSQRRTLRTVALSLLFIQRARHASEAWRAQRASKPAVKAALENVRRNRKPTHTPTG</sequence>
<keyword evidence="2" id="KW-1185">Reference proteome</keyword>